<organism evidence="9 10">
    <name type="scientific">Neogemmobacter tilapiae</name>
    <dbReference type="NCBI Taxonomy" id="875041"/>
    <lineage>
        <taxon>Bacteria</taxon>
        <taxon>Pseudomonadati</taxon>
        <taxon>Pseudomonadota</taxon>
        <taxon>Alphaproteobacteria</taxon>
        <taxon>Rhodobacterales</taxon>
        <taxon>Paracoccaceae</taxon>
        <taxon>Neogemmobacter</taxon>
    </lineage>
</organism>
<dbReference type="RefSeq" id="WP_189411520.1">
    <property type="nucleotide sequence ID" value="NZ_BMYJ01000005.1"/>
</dbReference>
<proteinExistence type="inferred from homology"/>
<dbReference type="AlphaFoldDB" id="A0A918WL94"/>
<dbReference type="EMBL" id="BMYJ01000005">
    <property type="protein sequence ID" value="GHC56697.1"/>
    <property type="molecule type" value="Genomic_DNA"/>
</dbReference>
<dbReference type="InterPro" id="IPR035422">
    <property type="entry name" value="AlgF"/>
</dbReference>
<keyword evidence="6" id="KW-0574">Periplasm</keyword>
<comment type="similarity">
    <text evidence="3">Belongs to the AlgF family.</text>
</comment>
<feature type="chain" id="PRO_5037783478" description="Alginate biosynthesis protein AlgF" evidence="8">
    <location>
        <begin position="21"/>
        <end position="207"/>
    </location>
</feature>
<keyword evidence="5 8" id="KW-0732">Signal</keyword>
<sequence>MIMRFLPLCLTLVLTLPAQAQDAGLYDQVASPDASFVRVIVPAMGLGAVGATSFAALQDGVSPYVVIDQPGAVAVTAGSAQGSIEVAPAGFYTYVLAADGSGVMVQDQITRGAAKADVAFYNLSDLPSVDLFVPQAKAVAIPKVAADQAGFVALKAPLTLDFEAKQGDSVLASAASVDLKRREGVTLVLIGSAGNYQLTATPNSLQP</sequence>
<dbReference type="Pfam" id="PF11182">
    <property type="entry name" value="AlgF"/>
    <property type="match status" value="1"/>
</dbReference>
<reference evidence="9" key="1">
    <citation type="journal article" date="2014" name="Int. J. Syst. Evol. Microbiol.">
        <title>Complete genome sequence of Corynebacterium casei LMG S-19264T (=DSM 44701T), isolated from a smear-ripened cheese.</title>
        <authorList>
            <consortium name="US DOE Joint Genome Institute (JGI-PGF)"/>
            <person name="Walter F."/>
            <person name="Albersmeier A."/>
            <person name="Kalinowski J."/>
            <person name="Ruckert C."/>
        </authorList>
    </citation>
    <scope>NUCLEOTIDE SEQUENCE</scope>
    <source>
        <strain evidence="9">KCTC 23310</strain>
    </source>
</reference>
<evidence type="ECO:0000313" key="10">
    <source>
        <dbReference type="Proteomes" id="UP000638981"/>
    </source>
</evidence>
<evidence type="ECO:0000256" key="5">
    <source>
        <dbReference type="ARBA" id="ARBA00022729"/>
    </source>
</evidence>
<evidence type="ECO:0000256" key="4">
    <source>
        <dbReference type="ARBA" id="ARBA00013964"/>
    </source>
</evidence>
<accession>A0A918WL94</accession>
<keyword evidence="7" id="KW-0016">Alginate biosynthesis</keyword>
<dbReference type="GO" id="GO:0042121">
    <property type="term" value="P:alginic acid biosynthetic process"/>
    <property type="evidence" value="ECO:0007669"/>
    <property type="project" value="UniProtKB-KW"/>
</dbReference>
<evidence type="ECO:0000256" key="7">
    <source>
        <dbReference type="ARBA" id="ARBA00022841"/>
    </source>
</evidence>
<name>A0A918WL94_9RHOB</name>
<comment type="pathway">
    <text evidence="2">Glycan biosynthesis; alginate biosynthesis.</text>
</comment>
<keyword evidence="10" id="KW-1185">Reference proteome</keyword>
<dbReference type="GO" id="GO:0042597">
    <property type="term" value="C:periplasmic space"/>
    <property type="evidence" value="ECO:0007669"/>
    <property type="project" value="UniProtKB-SubCell"/>
</dbReference>
<evidence type="ECO:0000256" key="1">
    <source>
        <dbReference type="ARBA" id="ARBA00004418"/>
    </source>
</evidence>
<gene>
    <name evidence="9" type="ORF">GCM10007315_20090</name>
</gene>
<evidence type="ECO:0000256" key="3">
    <source>
        <dbReference type="ARBA" id="ARBA00010033"/>
    </source>
</evidence>
<evidence type="ECO:0000256" key="2">
    <source>
        <dbReference type="ARBA" id="ARBA00005182"/>
    </source>
</evidence>
<evidence type="ECO:0000256" key="8">
    <source>
        <dbReference type="SAM" id="SignalP"/>
    </source>
</evidence>
<reference evidence="9" key="2">
    <citation type="submission" date="2020-09" db="EMBL/GenBank/DDBJ databases">
        <authorList>
            <person name="Sun Q."/>
            <person name="Kim S."/>
        </authorList>
    </citation>
    <scope>NUCLEOTIDE SEQUENCE</scope>
    <source>
        <strain evidence="9">KCTC 23310</strain>
    </source>
</reference>
<comment type="caution">
    <text evidence="9">The sequence shown here is derived from an EMBL/GenBank/DDBJ whole genome shotgun (WGS) entry which is preliminary data.</text>
</comment>
<comment type="subcellular location">
    <subcellularLocation>
        <location evidence="1">Periplasm</location>
    </subcellularLocation>
</comment>
<feature type="signal peptide" evidence="8">
    <location>
        <begin position="1"/>
        <end position="20"/>
    </location>
</feature>
<evidence type="ECO:0000256" key="6">
    <source>
        <dbReference type="ARBA" id="ARBA00022764"/>
    </source>
</evidence>
<protein>
    <recommendedName>
        <fullName evidence="4">Alginate biosynthesis protein AlgF</fullName>
    </recommendedName>
</protein>
<evidence type="ECO:0000313" key="9">
    <source>
        <dbReference type="EMBL" id="GHC56697.1"/>
    </source>
</evidence>
<dbReference type="Proteomes" id="UP000638981">
    <property type="component" value="Unassembled WGS sequence"/>
</dbReference>